<dbReference type="PIRSF" id="PIRSF019455">
    <property type="entry name" value="CopR_AtkY"/>
    <property type="match status" value="1"/>
</dbReference>
<dbReference type="Proteomes" id="UP000593892">
    <property type="component" value="Chromosome"/>
</dbReference>
<dbReference type="SUPFAM" id="SSF46785">
    <property type="entry name" value="Winged helix' DNA-binding domain"/>
    <property type="match status" value="1"/>
</dbReference>
<dbReference type="InterPro" id="IPR036388">
    <property type="entry name" value="WH-like_DNA-bd_sf"/>
</dbReference>
<evidence type="ECO:0000256" key="1">
    <source>
        <dbReference type="ARBA" id="ARBA00011046"/>
    </source>
</evidence>
<evidence type="ECO:0000313" key="6">
    <source>
        <dbReference type="Proteomes" id="UP000593892"/>
    </source>
</evidence>
<dbReference type="Gene3D" id="1.10.10.10">
    <property type="entry name" value="Winged helix-like DNA-binding domain superfamily/Winged helix DNA-binding domain"/>
    <property type="match status" value="1"/>
</dbReference>
<keyword evidence="4" id="KW-0804">Transcription</keyword>
<dbReference type="InterPro" id="IPR036390">
    <property type="entry name" value="WH_DNA-bd_sf"/>
</dbReference>
<sequence>MKNSLPNPTSAELEILQVLWDHGPHSVREVQHLLNRVKPTGYTTALKMLQIMTGKGLVTRDDTSRPQIYSPRYPREHTQRQLLRDLAERAFGGSVKALVLQAVAGRKSSRRELEEMEKLLDRLEGENK</sequence>
<comment type="similarity">
    <text evidence="1">Belongs to the BlaI transcriptional regulatory family.</text>
</comment>
<reference evidence="5 6" key="1">
    <citation type="submission" date="2020-10" db="EMBL/GenBank/DDBJ databases">
        <title>Complete genome sequence of Paludibaculum fermentans P105T, a facultatively anaerobic acidobacterium capable of dissimilatory Fe(III) reduction.</title>
        <authorList>
            <person name="Dedysh S.N."/>
            <person name="Beletsky A.V."/>
            <person name="Kulichevskaya I.S."/>
            <person name="Mardanov A.V."/>
            <person name="Ravin N.V."/>
        </authorList>
    </citation>
    <scope>NUCLEOTIDE SEQUENCE [LARGE SCALE GENOMIC DNA]</scope>
    <source>
        <strain evidence="5 6">P105</strain>
    </source>
</reference>
<evidence type="ECO:0000256" key="3">
    <source>
        <dbReference type="ARBA" id="ARBA00023125"/>
    </source>
</evidence>
<keyword evidence="6" id="KW-1185">Reference proteome</keyword>
<gene>
    <name evidence="5" type="ORF">IRI77_35725</name>
</gene>
<organism evidence="5 6">
    <name type="scientific">Paludibaculum fermentans</name>
    <dbReference type="NCBI Taxonomy" id="1473598"/>
    <lineage>
        <taxon>Bacteria</taxon>
        <taxon>Pseudomonadati</taxon>
        <taxon>Acidobacteriota</taxon>
        <taxon>Terriglobia</taxon>
        <taxon>Bryobacterales</taxon>
        <taxon>Bryobacteraceae</taxon>
        <taxon>Paludibaculum</taxon>
    </lineage>
</organism>
<protein>
    <submittedName>
        <fullName evidence="5">BlaI/MecI/CopY family transcriptional regulator</fullName>
    </submittedName>
</protein>
<evidence type="ECO:0000313" key="5">
    <source>
        <dbReference type="EMBL" id="QOY88029.1"/>
    </source>
</evidence>
<dbReference type="Pfam" id="PF03965">
    <property type="entry name" value="Penicillinase_R"/>
    <property type="match status" value="1"/>
</dbReference>
<evidence type="ECO:0000256" key="4">
    <source>
        <dbReference type="ARBA" id="ARBA00023163"/>
    </source>
</evidence>
<keyword evidence="3" id="KW-0238">DNA-binding</keyword>
<evidence type="ECO:0000256" key="2">
    <source>
        <dbReference type="ARBA" id="ARBA00023015"/>
    </source>
</evidence>
<proteinExistence type="inferred from homology"/>
<dbReference type="RefSeq" id="WP_194449692.1">
    <property type="nucleotide sequence ID" value="NZ_CP063849.1"/>
</dbReference>
<dbReference type="KEGG" id="pfer:IRI77_35725"/>
<dbReference type="AlphaFoldDB" id="A0A7S7SK86"/>
<keyword evidence="2" id="KW-0805">Transcription regulation</keyword>
<accession>A0A7S7SK86</accession>
<name>A0A7S7SK86_PALFE</name>
<dbReference type="InterPro" id="IPR005650">
    <property type="entry name" value="BlaI_family"/>
</dbReference>
<dbReference type="GO" id="GO:0003677">
    <property type="term" value="F:DNA binding"/>
    <property type="evidence" value="ECO:0007669"/>
    <property type="project" value="UniProtKB-KW"/>
</dbReference>
<dbReference type="Gene3D" id="1.10.4040.10">
    <property type="entry name" value="Penicillinase repressor domain"/>
    <property type="match status" value="1"/>
</dbReference>
<dbReference type="GO" id="GO:0045892">
    <property type="term" value="P:negative regulation of DNA-templated transcription"/>
    <property type="evidence" value="ECO:0007669"/>
    <property type="project" value="InterPro"/>
</dbReference>
<dbReference type="EMBL" id="CP063849">
    <property type="protein sequence ID" value="QOY88029.1"/>
    <property type="molecule type" value="Genomic_DNA"/>
</dbReference>